<dbReference type="PANTHER" id="PTHR23348:SF16">
    <property type="entry name" value="LEUCINE RICH REPEAT FAMILY PROTEIN"/>
    <property type="match status" value="1"/>
</dbReference>
<feature type="region of interest" description="Disordered" evidence="3">
    <location>
        <begin position="138"/>
        <end position="157"/>
    </location>
</feature>
<feature type="compositionally biased region" description="Basic and acidic residues" evidence="3">
    <location>
        <begin position="144"/>
        <end position="157"/>
    </location>
</feature>
<dbReference type="InterPro" id="IPR052082">
    <property type="entry name" value="Myelin_sheath_structural"/>
</dbReference>
<evidence type="ECO:0000313" key="5">
    <source>
        <dbReference type="EnsemblMetazoa" id="KAF7489022.1"/>
    </source>
</evidence>
<evidence type="ECO:0000313" key="6">
    <source>
        <dbReference type="Proteomes" id="UP000070412"/>
    </source>
</evidence>
<keyword evidence="6" id="KW-1185">Reference proteome</keyword>
<dbReference type="PANTHER" id="PTHR23348">
    <property type="entry name" value="PERIAXIN/AHNAK"/>
    <property type="match status" value="1"/>
</dbReference>
<dbReference type="GO" id="GO:0005634">
    <property type="term" value="C:nucleus"/>
    <property type="evidence" value="ECO:0007669"/>
    <property type="project" value="UniProtKB-SubCell"/>
</dbReference>
<dbReference type="EMBL" id="WVUK01000065">
    <property type="protein sequence ID" value="KAF7489022.1"/>
    <property type="molecule type" value="Genomic_DNA"/>
</dbReference>
<proteinExistence type="predicted"/>
<reference evidence="6" key="1">
    <citation type="journal article" date="2020" name="PLoS Negl. Trop. Dis.">
        <title>High-quality nuclear genome for Sarcoptes scabiei-A critical resource for a neglected parasite.</title>
        <authorList>
            <person name="Korhonen P.K."/>
            <person name="Gasser R.B."/>
            <person name="Ma G."/>
            <person name="Wang T."/>
            <person name="Stroehlein A.J."/>
            <person name="Young N.D."/>
            <person name="Ang C.S."/>
            <person name="Fernando D.D."/>
            <person name="Lu H.C."/>
            <person name="Taylor S."/>
            <person name="Reynolds S.L."/>
            <person name="Mofiz E."/>
            <person name="Najaraj S.H."/>
            <person name="Gowda H."/>
            <person name="Madugundu A."/>
            <person name="Renuse S."/>
            <person name="Holt D."/>
            <person name="Pandey A."/>
            <person name="Papenfuss A.T."/>
            <person name="Fischer K."/>
        </authorList>
    </citation>
    <scope>NUCLEOTIDE SEQUENCE [LARGE SCALE GENOMIC DNA]</scope>
</reference>
<keyword evidence="2" id="KW-0539">Nucleus</keyword>
<protein>
    <submittedName>
        <fullName evidence="4">Neuroblast differentiation-associated protein AHNAK</fullName>
    </submittedName>
</protein>
<gene>
    <name evidence="4" type="ORF">SSS_3709</name>
</gene>
<reference evidence="4" key="2">
    <citation type="submission" date="2020-01" db="EMBL/GenBank/DDBJ databases">
        <authorList>
            <person name="Korhonen P.K.K."/>
            <person name="Guangxu M.G."/>
            <person name="Wang T.W."/>
            <person name="Stroehlein A.J.S."/>
            <person name="Young N.D."/>
            <person name="Ang C.-S.A."/>
            <person name="Fernando D.W.F."/>
            <person name="Lu H.L."/>
            <person name="Taylor S.T."/>
            <person name="Ehtesham M.E.M."/>
            <person name="Najaraj S.H.N."/>
            <person name="Harsha G.H.G."/>
            <person name="Madugundu A.M."/>
            <person name="Renuse S.R."/>
            <person name="Holt D.H."/>
            <person name="Pandey A.P."/>
            <person name="Papenfuss A.P."/>
            <person name="Gasser R.B.G."/>
            <person name="Fischer K.F."/>
        </authorList>
    </citation>
    <scope>NUCLEOTIDE SEQUENCE</scope>
    <source>
        <strain evidence="4">SSS_KF_BRIS2020</strain>
    </source>
</reference>
<feature type="region of interest" description="Disordered" evidence="3">
    <location>
        <begin position="59"/>
        <end position="78"/>
    </location>
</feature>
<accession>A0A834R4I8</accession>
<dbReference type="EnsemblMetazoa" id="SSS_3709s_mrna">
    <property type="protein sequence ID" value="KAF7489022.1"/>
    <property type="gene ID" value="SSS_3709"/>
</dbReference>
<dbReference type="GO" id="GO:0005737">
    <property type="term" value="C:cytoplasm"/>
    <property type="evidence" value="ECO:0007669"/>
    <property type="project" value="TreeGrafter"/>
</dbReference>
<feature type="region of interest" description="Disordered" evidence="3">
    <location>
        <begin position="109"/>
        <end position="132"/>
    </location>
</feature>
<dbReference type="AlphaFoldDB" id="A0A834R4I8"/>
<evidence type="ECO:0000256" key="3">
    <source>
        <dbReference type="SAM" id="MobiDB-lite"/>
    </source>
</evidence>
<dbReference type="OrthoDB" id="447516at2759"/>
<organism evidence="4">
    <name type="scientific">Sarcoptes scabiei</name>
    <name type="common">Itch mite</name>
    <name type="synonym">Acarus scabiei</name>
    <dbReference type="NCBI Taxonomy" id="52283"/>
    <lineage>
        <taxon>Eukaryota</taxon>
        <taxon>Metazoa</taxon>
        <taxon>Ecdysozoa</taxon>
        <taxon>Arthropoda</taxon>
        <taxon>Chelicerata</taxon>
        <taxon>Arachnida</taxon>
        <taxon>Acari</taxon>
        <taxon>Acariformes</taxon>
        <taxon>Sarcoptiformes</taxon>
        <taxon>Astigmata</taxon>
        <taxon>Psoroptidia</taxon>
        <taxon>Sarcoptoidea</taxon>
        <taxon>Sarcoptidae</taxon>
        <taxon>Sarcoptinae</taxon>
        <taxon>Sarcoptes</taxon>
    </lineage>
</organism>
<dbReference type="Proteomes" id="UP000070412">
    <property type="component" value="Unassembled WGS sequence"/>
</dbReference>
<comment type="subcellular location">
    <subcellularLocation>
        <location evidence="1">Nucleus</location>
    </subcellularLocation>
</comment>
<feature type="compositionally biased region" description="Basic and acidic residues" evidence="3">
    <location>
        <begin position="66"/>
        <end position="76"/>
    </location>
</feature>
<evidence type="ECO:0000256" key="2">
    <source>
        <dbReference type="ARBA" id="ARBA00023242"/>
    </source>
</evidence>
<evidence type="ECO:0000313" key="4">
    <source>
        <dbReference type="EMBL" id="KAF7489022.1"/>
    </source>
</evidence>
<sequence length="169" mass="18101">MGDKDGKGWGLHMPKFGFKGPKISDRCRLGKAEVDIQMTKVSGPEVDVDVDIPKVEGEIDLSLDGKSPEMGDKDGKGWGLHMPKFGFKGPKISGPDVDLGKAEVDMPDVELPNVEGPKVSGPEVDVDVDIPKVEGEIDLNLDGKSPDMGEKMAKDGDCICPNSVSKVRK</sequence>
<reference evidence="5" key="3">
    <citation type="submission" date="2022-06" db="UniProtKB">
        <authorList>
            <consortium name="EnsemblMetazoa"/>
        </authorList>
    </citation>
    <scope>IDENTIFICATION</scope>
</reference>
<dbReference type="GO" id="GO:0043484">
    <property type="term" value="P:regulation of RNA splicing"/>
    <property type="evidence" value="ECO:0007669"/>
    <property type="project" value="TreeGrafter"/>
</dbReference>
<name>A0A834R4I8_SARSC</name>
<evidence type="ECO:0000256" key="1">
    <source>
        <dbReference type="ARBA" id="ARBA00004123"/>
    </source>
</evidence>